<organism evidence="1 2">
    <name type="scientific">Ralstonia pickettii</name>
    <name type="common">Burkholderia pickettii</name>
    <dbReference type="NCBI Taxonomy" id="329"/>
    <lineage>
        <taxon>Bacteria</taxon>
        <taxon>Pseudomonadati</taxon>
        <taxon>Pseudomonadota</taxon>
        <taxon>Betaproteobacteria</taxon>
        <taxon>Burkholderiales</taxon>
        <taxon>Burkholderiaceae</taxon>
        <taxon>Ralstonia</taxon>
    </lineage>
</organism>
<dbReference type="EMBL" id="QGBI01000015">
    <property type="protein sequence ID" value="MBX3891439.1"/>
    <property type="molecule type" value="Genomic_DNA"/>
</dbReference>
<accession>A0AAW4Q5T2</accession>
<reference evidence="1" key="1">
    <citation type="submission" date="2018-06" db="EMBL/GenBank/DDBJ databases">
        <authorList>
            <person name="O'Rourke A."/>
        </authorList>
    </citation>
    <scope>NUCLEOTIDE SEQUENCE</scope>
    <source>
        <strain evidence="1">132550021-3</strain>
    </source>
</reference>
<comment type="caution">
    <text evidence="1">The sequence shown here is derived from an EMBL/GenBank/DDBJ whole genome shotgun (WGS) entry which is preliminary data.</text>
</comment>
<proteinExistence type="predicted"/>
<gene>
    <name evidence="1" type="ORF">DEE74_16370</name>
</gene>
<dbReference type="AlphaFoldDB" id="A0AAW4Q5T2"/>
<dbReference type="RefSeq" id="WP_182553406.1">
    <property type="nucleotide sequence ID" value="NZ_QGAQ01000015.1"/>
</dbReference>
<dbReference type="Proteomes" id="UP001199322">
    <property type="component" value="Unassembled WGS sequence"/>
</dbReference>
<sequence>MPNEDAGLRQITVSGGKKSISDDDLCAGCSNCDYLPGSMSGCKLDWPGREDRDGYVQQCDKFSHVS</sequence>
<name>A0AAW4Q5T2_RALPI</name>
<evidence type="ECO:0000313" key="1">
    <source>
        <dbReference type="EMBL" id="MBX3891439.1"/>
    </source>
</evidence>
<protein>
    <submittedName>
        <fullName evidence="1">Uncharacterized protein</fullName>
    </submittedName>
</protein>
<evidence type="ECO:0000313" key="2">
    <source>
        <dbReference type="Proteomes" id="UP001199322"/>
    </source>
</evidence>